<comment type="caution">
    <text evidence="1">The sequence shown here is derived from an EMBL/GenBank/DDBJ whole genome shotgun (WGS) entry which is preliminary data.</text>
</comment>
<organism evidence="1 2">
    <name type="scientific">Almyronema epifaneia S1</name>
    <dbReference type="NCBI Taxonomy" id="2991925"/>
    <lineage>
        <taxon>Bacteria</taxon>
        <taxon>Bacillati</taxon>
        <taxon>Cyanobacteriota</taxon>
        <taxon>Cyanophyceae</taxon>
        <taxon>Nodosilineales</taxon>
        <taxon>Nodosilineaceae</taxon>
        <taxon>Almyronema</taxon>
        <taxon>Almyronema epifaneia</taxon>
    </lineage>
</organism>
<name>A0ABW6IJD6_9CYAN</name>
<evidence type="ECO:0000313" key="2">
    <source>
        <dbReference type="Proteomes" id="UP001600165"/>
    </source>
</evidence>
<dbReference type="PANTHER" id="PTHR39517:SF1">
    <property type="entry name" value="LIPID-A-DISACCHARIDE SYNTHASE"/>
    <property type="match status" value="1"/>
</dbReference>
<keyword evidence="2" id="KW-1185">Reference proteome</keyword>
<dbReference type="InterPro" id="IPR019994">
    <property type="entry name" value="Lipid-A-disac_synthase-rel_put"/>
</dbReference>
<proteinExistence type="predicted"/>
<evidence type="ECO:0000313" key="1">
    <source>
        <dbReference type="EMBL" id="MFE4108321.1"/>
    </source>
</evidence>
<protein>
    <submittedName>
        <fullName evidence="1">Lipid-A-disaccharide synthase-related protein</fullName>
    </submittedName>
</protein>
<dbReference type="PANTHER" id="PTHR39517">
    <property type="entry name" value="SLL0192 PROTEIN"/>
    <property type="match status" value="1"/>
</dbReference>
<dbReference type="Proteomes" id="UP001600165">
    <property type="component" value="Unassembled WGS sequence"/>
</dbReference>
<dbReference type="SUPFAM" id="SSF53756">
    <property type="entry name" value="UDP-Glycosyltransferase/glycogen phosphorylase"/>
    <property type="match status" value="1"/>
</dbReference>
<dbReference type="NCBIfam" id="TIGR03492">
    <property type="entry name" value="lipid-A-disaccharide synthase-related protein"/>
    <property type="match status" value="1"/>
</dbReference>
<sequence length="413" mass="44997">MPKRILFLSNGHGEDNHSSHIIRSLQELCPELEMAAMPIVGQGSAYQRLKIPIIGPTQTLPSGGFTYMNRLLLLKDIQSGLVGLTWRQLRAVQTYALTCDLIHATGDQVGQAFAYLSGRPYVSFISPLSALYEENLYLGPIISRLLKAPRCLTVFTRDPFTAENLRKQGLEKVRFGGIPSLDRLVPTGKDLQLQPDLPMVALLPGSRLPEAVRNFRLQLRLVREIWQRSGQIQFRAALVPDLMQQLSEMAQAEGWQHESGRLTLADQPTAEILCYADAFNDIVCQTTLVLGMAGLAVDQAVALGKPVIQVPGEGPQFTYAFAEAQTRLLGLSAQTIGKGPATAATLKLAAQRVVDTLQDSAYLEACQANGRQRLGPPGASYRIAQRLLAYLGESAADAAAQAAKAKEREITPA</sequence>
<reference evidence="1 2" key="1">
    <citation type="submission" date="2024-10" db="EMBL/GenBank/DDBJ databases">
        <authorList>
            <person name="Ratan Roy A."/>
            <person name="Morales Sandoval P.H."/>
            <person name="De Los Santos Villalobos S."/>
            <person name="Chakraborty S."/>
            <person name="Mukherjee J."/>
        </authorList>
    </citation>
    <scope>NUCLEOTIDE SEQUENCE [LARGE SCALE GENOMIC DNA]</scope>
    <source>
        <strain evidence="1 2">S1</strain>
    </source>
</reference>
<dbReference type="EMBL" id="JBHZOL010000105">
    <property type="protein sequence ID" value="MFE4108321.1"/>
    <property type="molecule type" value="Genomic_DNA"/>
</dbReference>
<accession>A0ABW6IJD6</accession>
<gene>
    <name evidence="1" type="ORF">ACFVKH_18720</name>
</gene>
<dbReference type="RefSeq" id="WP_377967923.1">
    <property type="nucleotide sequence ID" value="NZ_JBHZOL010000105.1"/>
</dbReference>